<name>A0ABQ6XDJ2_9GAMM</name>
<comment type="caution">
    <text evidence="1">The sequence shown here is derived from an EMBL/GenBank/DDBJ whole genome shotgun (WGS) entry which is preliminary data.</text>
</comment>
<dbReference type="SUPFAM" id="SSF53067">
    <property type="entry name" value="Actin-like ATPase domain"/>
    <property type="match status" value="1"/>
</dbReference>
<organism evidence="1 2">
    <name type="scientific">Vreelandella piezotolerans</name>
    <dbReference type="NCBI Taxonomy" id="2609667"/>
    <lineage>
        <taxon>Bacteria</taxon>
        <taxon>Pseudomonadati</taxon>
        <taxon>Pseudomonadota</taxon>
        <taxon>Gammaproteobacteria</taxon>
        <taxon>Oceanospirillales</taxon>
        <taxon>Halomonadaceae</taxon>
        <taxon>Vreelandella</taxon>
    </lineage>
</organism>
<dbReference type="Gene3D" id="3.90.640.10">
    <property type="entry name" value="Actin, Chain A, domain 4"/>
    <property type="match status" value="1"/>
</dbReference>
<reference evidence="1 2" key="1">
    <citation type="submission" date="2019-09" db="EMBL/GenBank/DDBJ databases">
        <title>The Halomonas whole genome shotgun (WGS).</title>
        <authorList>
            <person name="Xie Z."/>
        </authorList>
    </citation>
    <scope>NUCLEOTIDE SEQUENCE [LARGE SCALE GENOMIC DNA]</scope>
    <source>
        <strain evidence="1 2">NBT06E8</strain>
    </source>
</reference>
<protein>
    <submittedName>
        <fullName evidence="1">Hsp70 family protein</fullName>
    </submittedName>
</protein>
<proteinExistence type="predicted"/>
<dbReference type="RefSeq" id="WP_153842366.1">
    <property type="nucleotide sequence ID" value="NZ_CP048602.1"/>
</dbReference>
<evidence type="ECO:0000313" key="1">
    <source>
        <dbReference type="EMBL" id="KAE8440088.1"/>
    </source>
</evidence>
<dbReference type="Gene3D" id="3.30.420.40">
    <property type="match status" value="2"/>
</dbReference>
<keyword evidence="2" id="KW-1185">Reference proteome</keyword>
<accession>A0ABQ6XDJ2</accession>
<dbReference type="EMBL" id="VWRT01000001">
    <property type="protein sequence ID" value="KAE8440088.1"/>
    <property type="molecule type" value="Genomic_DNA"/>
</dbReference>
<dbReference type="InterPro" id="IPR043129">
    <property type="entry name" value="ATPase_NBD"/>
</dbReference>
<dbReference type="PANTHER" id="PTHR42749:SF1">
    <property type="entry name" value="CELL SHAPE-DETERMINING PROTEIN MREB"/>
    <property type="match status" value="1"/>
</dbReference>
<dbReference type="Proteomes" id="UP000466130">
    <property type="component" value="Unassembled WGS sequence"/>
</dbReference>
<gene>
    <name evidence="1" type="ORF">F1978_02265</name>
</gene>
<dbReference type="PANTHER" id="PTHR42749">
    <property type="entry name" value="CELL SHAPE-DETERMINING PROTEIN MREB"/>
    <property type="match status" value="1"/>
</dbReference>
<sequence>MDNNKAKWLLENLLFRLADRDDGKQELPGIITEAEQQALSAAIGALSTPPQTTPEEPTDTLSLRARAPVASIVAEKYSSGDSDALADEAQEAAVESEPVDGDVEIEEPLESKDDEIEISLPSFADEPVSPDFRLCIDFGTAMSKVTLVHDGAGKDGGDEIRVLELGEVAGQDPSDGPLELLISSVYISNDGYVYFGKDALEVSEQEAGDGNRQRIDNMKRFLSEDGIDQVLSDEFNPTSVEIDYRDIVLFYLVYLTWVINQCSDELGYEKAICRRFAMPCFEVGKARQYSSMLSRMLGDAQVVADLVAEEISEGIALDKLKLICDKVQEKNFEYSFVGSPVTEPLGVASALVSEDGAANNLSMVIDIGAGTTDISLFRIRVDSNESVYVANQVPGAARGLTMAGNYIDRVLVQKILSSAGITYQSDNYRRIRNDLERKIRVYKEELFETGSIDVPLPNGEVIEVMLEELLQSQSIHEFQKELRNKIVEVLEEVDDFILRTAPRKELVLVLTGGGASLPFVRSMVGENIEARNISLKTVKSHDFPEWLEEDHADLENIFPRIAVSLGGARENVIVPYDQQNMELADA</sequence>
<evidence type="ECO:0000313" key="2">
    <source>
        <dbReference type="Proteomes" id="UP000466130"/>
    </source>
</evidence>